<dbReference type="RefSeq" id="WP_116879427.1">
    <property type="nucleotide sequence ID" value="NZ_QURB01000001.1"/>
</dbReference>
<dbReference type="Gene3D" id="3.10.50.40">
    <property type="match status" value="1"/>
</dbReference>
<evidence type="ECO:0000256" key="3">
    <source>
        <dbReference type="ARBA" id="ARBA00022519"/>
    </source>
</evidence>
<evidence type="ECO:0000256" key="8">
    <source>
        <dbReference type="ARBA" id="ARBA00038408"/>
    </source>
</evidence>
<keyword evidence="15" id="KW-1185">Reference proteome</keyword>
<keyword evidence="7" id="KW-0143">Chaperone</keyword>
<evidence type="ECO:0000256" key="2">
    <source>
        <dbReference type="ARBA" id="ARBA00022475"/>
    </source>
</evidence>
<keyword evidence="4 12" id="KW-0812">Transmembrane</keyword>
<dbReference type="EMBL" id="QURB01000001">
    <property type="protein sequence ID" value="RFC55592.1"/>
    <property type="molecule type" value="Genomic_DNA"/>
</dbReference>
<dbReference type="InterPro" id="IPR052029">
    <property type="entry name" value="PpiD_chaperone"/>
</dbReference>
<comment type="subcellular location">
    <subcellularLocation>
        <location evidence="1">Cell inner membrane</location>
        <topology evidence="1">Single-pass type II membrane protein</topology>
        <orientation evidence="1">Periplasmic side</orientation>
    </subcellularLocation>
</comment>
<dbReference type="InterPro" id="IPR046357">
    <property type="entry name" value="PPIase_dom_sf"/>
</dbReference>
<accession>A0A3E1F189</accession>
<evidence type="ECO:0000256" key="12">
    <source>
        <dbReference type="SAM" id="Phobius"/>
    </source>
</evidence>
<dbReference type="InterPro" id="IPR027304">
    <property type="entry name" value="Trigger_fact/SurA_dom_sf"/>
</dbReference>
<feature type="domain" description="PpiC" evidence="13">
    <location>
        <begin position="364"/>
        <end position="462"/>
    </location>
</feature>
<keyword evidence="11" id="KW-0697">Rotamase</keyword>
<evidence type="ECO:0000256" key="10">
    <source>
        <dbReference type="ARBA" id="ARBA00042775"/>
    </source>
</evidence>
<organism evidence="14 15">
    <name type="scientific">Brumimicrobium aurantiacum</name>
    <dbReference type="NCBI Taxonomy" id="1737063"/>
    <lineage>
        <taxon>Bacteria</taxon>
        <taxon>Pseudomonadati</taxon>
        <taxon>Bacteroidota</taxon>
        <taxon>Flavobacteriia</taxon>
        <taxon>Flavobacteriales</taxon>
        <taxon>Crocinitomicaceae</taxon>
        <taxon>Brumimicrobium</taxon>
    </lineage>
</organism>
<feature type="transmembrane region" description="Helical" evidence="12">
    <location>
        <begin position="12"/>
        <end position="30"/>
    </location>
</feature>
<gene>
    <name evidence="14" type="ORF">DXU93_01280</name>
</gene>
<dbReference type="SUPFAM" id="SSF109998">
    <property type="entry name" value="Triger factor/SurA peptide-binding domain-like"/>
    <property type="match status" value="1"/>
</dbReference>
<evidence type="ECO:0000313" key="15">
    <source>
        <dbReference type="Proteomes" id="UP000257127"/>
    </source>
</evidence>
<dbReference type="AlphaFoldDB" id="A0A3E1F189"/>
<evidence type="ECO:0000256" key="1">
    <source>
        <dbReference type="ARBA" id="ARBA00004382"/>
    </source>
</evidence>
<evidence type="ECO:0000256" key="7">
    <source>
        <dbReference type="ARBA" id="ARBA00023186"/>
    </source>
</evidence>
<dbReference type="GO" id="GO:0003755">
    <property type="term" value="F:peptidyl-prolyl cis-trans isomerase activity"/>
    <property type="evidence" value="ECO:0007669"/>
    <property type="project" value="UniProtKB-KW"/>
</dbReference>
<comment type="similarity">
    <text evidence="8">Belongs to the PpiD chaperone family.</text>
</comment>
<dbReference type="Pfam" id="PF13623">
    <property type="entry name" value="SurA_N_2"/>
    <property type="match status" value="1"/>
</dbReference>
<sequence>MALIGKIREKSWLLIAVIGIAMLAFIIGDLDSIGSGPQEDVYGIGTVNGEKVDEEQYNQFLNNARNSIMQSKQQQNPTEQVRFTDADDQRAIRQAWQTSLINELMAKEYQEVGLVVDEYELENVLYGSNGYTPSVLSEQFKDSVTGEFAPDQLRQALEDLQASPEPGAAQQYNDLMEYVRQMRMEEKYNTLISSGVHATTLEAKNEFDAKKTVKNVTYVYQSFSQVPNDAIGEPTEEELKTYFEEHKNESKYQQKASRKIAYFAIDVKPSKEDSTSSFDRLNKLKPKFEATKNDSAFVLRFSDVKKYANDSTAMAKPEGSANQGLTYPASVASEMENAKEGEVVGPYVGRGGAMISKVIGFGEEETATVRHILLNAKLPEEVEAAQAKADSLIKVIKSKNNFEEMVTEFSEDPGSVNNGGKYEKFPKGQMVPEFNDFSFYKPIGTIGTVKTSYGIHIVEVLDREATKRPILANIILNVEATKTTADQVNSEASNYIYDLDEKFQGKSLEEKNTIFKEYAVENGYTVRSATILDEEPSVTAFNEIAEGRILRMAYEEDSKAGTISSSPIRDKNRIIVAFISDIVEEGTPKFETVKDVMRADLRKEKQANYLIDQMIDRKDLQALSTELGAKLESEGLTFSASNVAVGREPQIIGTAFSGLMDGETSVPVKGTNGVFVLRVDQTTPAPETTDFSAEKEQIKSQRETTIKNQFRTALIESAKVIDNRKLRRYGIR</sequence>
<reference evidence="14 15" key="1">
    <citation type="submission" date="2018-08" db="EMBL/GenBank/DDBJ databases">
        <title>The draft genome squence of Brumimicrobium sp. N62.</title>
        <authorList>
            <person name="Du Z.-J."/>
            <person name="Luo H.-R."/>
        </authorList>
    </citation>
    <scope>NUCLEOTIDE SEQUENCE [LARGE SCALE GENOMIC DNA]</scope>
    <source>
        <strain evidence="14 15">N62</strain>
    </source>
</reference>
<dbReference type="PANTHER" id="PTHR47529">
    <property type="entry name" value="PEPTIDYL-PROLYL CIS-TRANS ISOMERASE D"/>
    <property type="match status" value="1"/>
</dbReference>
<dbReference type="Proteomes" id="UP000257127">
    <property type="component" value="Unassembled WGS sequence"/>
</dbReference>
<evidence type="ECO:0000256" key="6">
    <source>
        <dbReference type="ARBA" id="ARBA00023136"/>
    </source>
</evidence>
<evidence type="ECO:0000256" key="11">
    <source>
        <dbReference type="PROSITE-ProRule" id="PRU00278"/>
    </source>
</evidence>
<keyword evidence="3" id="KW-0997">Cell inner membrane</keyword>
<evidence type="ECO:0000259" key="13">
    <source>
        <dbReference type="PROSITE" id="PS50198"/>
    </source>
</evidence>
<dbReference type="OrthoDB" id="9812372at2"/>
<dbReference type="InterPro" id="IPR000297">
    <property type="entry name" value="PPIase_PpiC"/>
</dbReference>
<keyword evidence="5 12" id="KW-1133">Transmembrane helix</keyword>
<evidence type="ECO:0000313" key="14">
    <source>
        <dbReference type="EMBL" id="RFC55592.1"/>
    </source>
</evidence>
<keyword evidence="2" id="KW-1003">Cell membrane</keyword>
<evidence type="ECO:0000256" key="4">
    <source>
        <dbReference type="ARBA" id="ARBA00022692"/>
    </source>
</evidence>
<dbReference type="SUPFAM" id="SSF54534">
    <property type="entry name" value="FKBP-like"/>
    <property type="match status" value="1"/>
</dbReference>
<dbReference type="PANTHER" id="PTHR47529:SF1">
    <property type="entry name" value="PERIPLASMIC CHAPERONE PPID"/>
    <property type="match status" value="1"/>
</dbReference>
<dbReference type="GO" id="GO:0005886">
    <property type="term" value="C:plasma membrane"/>
    <property type="evidence" value="ECO:0007669"/>
    <property type="project" value="UniProtKB-SubCell"/>
</dbReference>
<keyword evidence="6 12" id="KW-0472">Membrane</keyword>
<comment type="caution">
    <text evidence="14">The sequence shown here is derived from an EMBL/GenBank/DDBJ whole genome shotgun (WGS) entry which is preliminary data.</text>
</comment>
<dbReference type="Pfam" id="PF13616">
    <property type="entry name" value="Rotamase_3"/>
    <property type="match status" value="1"/>
</dbReference>
<evidence type="ECO:0000256" key="5">
    <source>
        <dbReference type="ARBA" id="ARBA00022989"/>
    </source>
</evidence>
<keyword evidence="11" id="KW-0413">Isomerase</keyword>
<proteinExistence type="inferred from homology"/>
<evidence type="ECO:0000256" key="9">
    <source>
        <dbReference type="ARBA" id="ARBA00040743"/>
    </source>
</evidence>
<dbReference type="PROSITE" id="PS50198">
    <property type="entry name" value="PPIC_PPIASE_2"/>
    <property type="match status" value="1"/>
</dbReference>
<name>A0A3E1F189_9FLAO</name>
<protein>
    <recommendedName>
        <fullName evidence="9">Periplasmic chaperone PpiD</fullName>
    </recommendedName>
    <alternativeName>
        <fullName evidence="10">Periplasmic folding chaperone</fullName>
    </alternativeName>
</protein>